<evidence type="ECO:0000313" key="2">
    <source>
        <dbReference type="Proteomes" id="UP000256899"/>
    </source>
</evidence>
<dbReference type="EMBL" id="QUOT01000001">
    <property type="protein sequence ID" value="REL31291.1"/>
    <property type="molecule type" value="Genomic_DNA"/>
</dbReference>
<dbReference type="RefSeq" id="WP_116016008.1">
    <property type="nucleotide sequence ID" value="NZ_QUOT01000001.1"/>
</dbReference>
<evidence type="ECO:0000313" key="1">
    <source>
        <dbReference type="EMBL" id="REL31291.1"/>
    </source>
</evidence>
<reference evidence="2" key="1">
    <citation type="submission" date="2018-08" db="EMBL/GenBank/DDBJ databases">
        <title>Thalassotalea euphylliae genome.</title>
        <authorList>
            <person name="Summers S."/>
            <person name="Rice S.A."/>
            <person name="Freckelton M.L."/>
            <person name="Nedved B.T."/>
            <person name="Hadfield M.G."/>
        </authorList>
    </citation>
    <scope>NUCLEOTIDE SEQUENCE [LARGE SCALE GENOMIC DNA]</scope>
    <source>
        <strain evidence="2">H3</strain>
    </source>
</reference>
<comment type="caution">
    <text evidence="1">The sequence shown here is derived from an EMBL/GenBank/DDBJ whole genome shotgun (WGS) entry which is preliminary data.</text>
</comment>
<name>A0A3E0U2T0_9GAMM</name>
<gene>
    <name evidence="1" type="ORF">DXX94_11535</name>
</gene>
<proteinExistence type="predicted"/>
<keyword evidence="2" id="KW-1185">Reference proteome</keyword>
<organism evidence="1 2">
    <name type="scientific">Thalassotalea euphylliae</name>
    <dbReference type="NCBI Taxonomy" id="1655234"/>
    <lineage>
        <taxon>Bacteria</taxon>
        <taxon>Pseudomonadati</taxon>
        <taxon>Pseudomonadota</taxon>
        <taxon>Gammaproteobacteria</taxon>
        <taxon>Alteromonadales</taxon>
        <taxon>Colwelliaceae</taxon>
        <taxon>Thalassotalea</taxon>
    </lineage>
</organism>
<accession>A0A3E0U2T0</accession>
<sequence length="62" mass="6854">MSVALSDELKDWQLKKGIRQTGVVDFKTLSTVSDNSVWDSIKNSPAFAGRDPNTTIKSIVEQ</sequence>
<dbReference type="Proteomes" id="UP000256899">
    <property type="component" value="Unassembled WGS sequence"/>
</dbReference>
<protein>
    <submittedName>
        <fullName evidence="1">Uncharacterized protein</fullName>
    </submittedName>
</protein>
<dbReference type="AlphaFoldDB" id="A0A3E0U2T0"/>